<dbReference type="PANTHER" id="PTHR11049:SF16">
    <property type="entry name" value="PROTEIN VDLD"/>
    <property type="match status" value="1"/>
</dbReference>
<reference evidence="6 7" key="1">
    <citation type="submission" date="2016-10" db="EMBL/GenBank/DDBJ databases">
        <authorList>
            <person name="de Groot N.N."/>
        </authorList>
    </citation>
    <scope>NUCLEOTIDE SEQUENCE [LARGE SCALE GENOMIC DNA]</scope>
    <source>
        <strain evidence="6 7">JCM 19513</strain>
    </source>
</reference>
<dbReference type="FunFam" id="3.10.129.10:FF:000034">
    <property type="entry name" value="Acyl-CoA thioester hydrolase"/>
    <property type="match status" value="1"/>
</dbReference>
<gene>
    <name evidence="6" type="ORF">SAMN05216214_101295</name>
</gene>
<dbReference type="STRING" id="1429083.GCA_001885685_02267"/>
<evidence type="ECO:0000256" key="2">
    <source>
        <dbReference type="ARBA" id="ARBA00022801"/>
    </source>
</evidence>
<dbReference type="AlphaFoldDB" id="A0A1H7FV44"/>
<evidence type="ECO:0000313" key="7">
    <source>
        <dbReference type="Proteomes" id="UP000185766"/>
    </source>
</evidence>
<comment type="similarity">
    <text evidence="1">Belongs to the acyl coenzyme A hydrolase family.</text>
</comment>
<dbReference type="EMBL" id="FOAS01000001">
    <property type="protein sequence ID" value="SEK28070.1"/>
    <property type="molecule type" value="Genomic_DNA"/>
</dbReference>
<dbReference type="SUPFAM" id="SSF54637">
    <property type="entry name" value="Thioesterase/thiol ester dehydrase-isomerase"/>
    <property type="match status" value="1"/>
</dbReference>
<keyword evidence="7" id="KW-1185">Reference proteome</keyword>
<evidence type="ECO:0000256" key="4">
    <source>
        <dbReference type="SAM" id="MobiDB-lite"/>
    </source>
</evidence>
<dbReference type="GO" id="GO:0005829">
    <property type="term" value="C:cytosol"/>
    <property type="evidence" value="ECO:0007669"/>
    <property type="project" value="TreeGrafter"/>
</dbReference>
<dbReference type="InterPro" id="IPR040170">
    <property type="entry name" value="Cytosol_ACT"/>
</dbReference>
<dbReference type="InterPro" id="IPR006683">
    <property type="entry name" value="Thioestr_dom"/>
</dbReference>
<evidence type="ECO:0000256" key="3">
    <source>
        <dbReference type="PROSITE-ProRule" id="PRU01106"/>
    </source>
</evidence>
<dbReference type="Proteomes" id="UP000185766">
    <property type="component" value="Unassembled WGS sequence"/>
</dbReference>
<dbReference type="InterPro" id="IPR033120">
    <property type="entry name" value="HOTDOG_ACOT"/>
</dbReference>
<dbReference type="InterPro" id="IPR029069">
    <property type="entry name" value="HotDog_dom_sf"/>
</dbReference>
<proteinExistence type="inferred from homology"/>
<dbReference type="GO" id="GO:0006637">
    <property type="term" value="P:acyl-CoA metabolic process"/>
    <property type="evidence" value="ECO:0007669"/>
    <property type="project" value="TreeGrafter"/>
</dbReference>
<sequence>MSEPAHQLSMTVLMTPDKANFSGNVHGGTLLKYLDEVAYACASRYAGSYVVTLSVDQVMFRRPVHVGELVTFHASVNYTGRSSMEIGIKVTCENIQTRAKRHSNSCYFTMVALDAQGKPQAVPALIPENDLERRRFEAARLRRQLREEMQQRHKAIKQAALLHEESSKETRQTLQ</sequence>
<dbReference type="GO" id="GO:0052816">
    <property type="term" value="F:long-chain fatty acyl-CoA hydrolase activity"/>
    <property type="evidence" value="ECO:0007669"/>
    <property type="project" value="TreeGrafter"/>
</dbReference>
<dbReference type="RefSeq" id="WP_071871483.1">
    <property type="nucleotide sequence ID" value="NZ_FOAS01000001.1"/>
</dbReference>
<accession>A0A1H7FV44</accession>
<dbReference type="OrthoDB" id="9809430at2"/>
<name>A0A1H7FV44_9GAMM</name>
<dbReference type="PANTHER" id="PTHR11049">
    <property type="entry name" value="ACYL COENZYME A THIOESTER HYDROLASE"/>
    <property type="match status" value="1"/>
</dbReference>
<dbReference type="Pfam" id="PF03061">
    <property type="entry name" value="4HBT"/>
    <property type="match status" value="1"/>
</dbReference>
<organism evidence="6 7">
    <name type="scientific">Atopomonas hussainii</name>
    <dbReference type="NCBI Taxonomy" id="1429083"/>
    <lineage>
        <taxon>Bacteria</taxon>
        <taxon>Pseudomonadati</taxon>
        <taxon>Pseudomonadota</taxon>
        <taxon>Gammaproteobacteria</taxon>
        <taxon>Pseudomonadales</taxon>
        <taxon>Pseudomonadaceae</taxon>
        <taxon>Atopomonas</taxon>
    </lineage>
</organism>
<feature type="compositionally biased region" description="Basic and acidic residues" evidence="4">
    <location>
        <begin position="162"/>
        <end position="175"/>
    </location>
</feature>
<dbReference type="Gene3D" id="3.10.129.10">
    <property type="entry name" value="Hotdog Thioesterase"/>
    <property type="match status" value="1"/>
</dbReference>
<evidence type="ECO:0000256" key="1">
    <source>
        <dbReference type="ARBA" id="ARBA00010458"/>
    </source>
</evidence>
<feature type="domain" description="HotDog ACOT-type" evidence="5">
    <location>
        <begin position="4"/>
        <end position="116"/>
    </location>
</feature>
<dbReference type="PROSITE" id="PS51770">
    <property type="entry name" value="HOTDOG_ACOT"/>
    <property type="match status" value="1"/>
</dbReference>
<feature type="region of interest" description="Disordered" evidence="4">
    <location>
        <begin position="154"/>
        <end position="175"/>
    </location>
</feature>
<dbReference type="CDD" id="cd03442">
    <property type="entry name" value="BFIT_BACH"/>
    <property type="match status" value="1"/>
</dbReference>
<protein>
    <submittedName>
        <fullName evidence="6">Acyl-CoA hydrolase</fullName>
    </submittedName>
</protein>
<evidence type="ECO:0000313" key="6">
    <source>
        <dbReference type="EMBL" id="SEK28070.1"/>
    </source>
</evidence>
<evidence type="ECO:0000259" key="5">
    <source>
        <dbReference type="PROSITE" id="PS51770"/>
    </source>
</evidence>
<keyword evidence="2 3" id="KW-0378">Hydrolase</keyword>